<keyword evidence="3" id="KW-1185">Reference proteome</keyword>
<proteinExistence type="predicted"/>
<evidence type="ECO:0000313" key="2">
    <source>
        <dbReference type="EMBL" id="GAA4629056.1"/>
    </source>
</evidence>
<accession>A0ABP8UH45</accession>
<dbReference type="RefSeq" id="WP_345433217.1">
    <property type="nucleotide sequence ID" value="NZ_BAABHK010000006.1"/>
</dbReference>
<feature type="compositionally biased region" description="Basic and acidic residues" evidence="1">
    <location>
        <begin position="96"/>
        <end position="106"/>
    </location>
</feature>
<feature type="compositionally biased region" description="Basic and acidic residues" evidence="1">
    <location>
        <begin position="164"/>
        <end position="175"/>
    </location>
</feature>
<feature type="region of interest" description="Disordered" evidence="1">
    <location>
        <begin position="67"/>
        <end position="194"/>
    </location>
</feature>
<organism evidence="2 3">
    <name type="scientific">Actinoallomurus vinaceus</name>
    <dbReference type="NCBI Taxonomy" id="1080074"/>
    <lineage>
        <taxon>Bacteria</taxon>
        <taxon>Bacillati</taxon>
        <taxon>Actinomycetota</taxon>
        <taxon>Actinomycetes</taxon>
        <taxon>Streptosporangiales</taxon>
        <taxon>Thermomonosporaceae</taxon>
        <taxon>Actinoallomurus</taxon>
    </lineage>
</organism>
<evidence type="ECO:0000256" key="1">
    <source>
        <dbReference type="SAM" id="MobiDB-lite"/>
    </source>
</evidence>
<gene>
    <name evidence="2" type="ORF">GCM10023196_048140</name>
</gene>
<name>A0ABP8UH45_9ACTN</name>
<reference evidence="3" key="1">
    <citation type="journal article" date="2019" name="Int. J. Syst. Evol. Microbiol.">
        <title>The Global Catalogue of Microorganisms (GCM) 10K type strain sequencing project: providing services to taxonomists for standard genome sequencing and annotation.</title>
        <authorList>
            <consortium name="The Broad Institute Genomics Platform"/>
            <consortium name="The Broad Institute Genome Sequencing Center for Infectious Disease"/>
            <person name="Wu L."/>
            <person name="Ma J."/>
        </authorList>
    </citation>
    <scope>NUCLEOTIDE SEQUENCE [LARGE SCALE GENOMIC DNA]</scope>
    <source>
        <strain evidence="3">JCM 17939</strain>
    </source>
</reference>
<sequence length="194" mass="20816">MSAATPLPKQGDVFFDARGADRALRLSRHPDAGVVVLSLWNGGVCQGTFRMPADQIAAFAETLLSAAPEARPRLPQTGQYEPPAERQEPVPGGRSPQHEPPAERQESSPGGPYEPPPAERYEPSPGGQYEPPAAERYEPQPAGRYEPGPGVQYAPYEPQPAGRYEPEPAGRRAPEPVDGYDLPPAGSHEPPTVP</sequence>
<comment type="caution">
    <text evidence="2">The sequence shown here is derived from an EMBL/GenBank/DDBJ whole genome shotgun (WGS) entry which is preliminary data.</text>
</comment>
<protein>
    <submittedName>
        <fullName evidence="2">Uncharacterized protein</fullName>
    </submittedName>
</protein>
<evidence type="ECO:0000313" key="3">
    <source>
        <dbReference type="Proteomes" id="UP001501442"/>
    </source>
</evidence>
<dbReference type="EMBL" id="BAABHK010000006">
    <property type="protein sequence ID" value="GAA4629056.1"/>
    <property type="molecule type" value="Genomic_DNA"/>
</dbReference>
<dbReference type="Proteomes" id="UP001501442">
    <property type="component" value="Unassembled WGS sequence"/>
</dbReference>